<feature type="compositionally biased region" description="Basic and acidic residues" evidence="1">
    <location>
        <begin position="223"/>
        <end position="237"/>
    </location>
</feature>
<comment type="caution">
    <text evidence="2">The sequence shown here is derived from an EMBL/GenBank/DDBJ whole genome shotgun (WGS) entry which is preliminary data.</text>
</comment>
<dbReference type="AlphaFoldDB" id="A0AAV4CGV4"/>
<feature type="compositionally biased region" description="Low complexity" evidence="1">
    <location>
        <begin position="163"/>
        <end position="177"/>
    </location>
</feature>
<feature type="compositionally biased region" description="Basic residues" evidence="1">
    <location>
        <begin position="211"/>
        <end position="222"/>
    </location>
</feature>
<feature type="compositionally biased region" description="Pro residues" evidence="1">
    <location>
        <begin position="1"/>
        <end position="10"/>
    </location>
</feature>
<evidence type="ECO:0000256" key="1">
    <source>
        <dbReference type="SAM" id="MobiDB-lite"/>
    </source>
</evidence>
<name>A0AAV4CGV4_9GAST</name>
<feature type="compositionally biased region" description="Polar residues" evidence="1">
    <location>
        <begin position="193"/>
        <end position="207"/>
    </location>
</feature>
<dbReference type="Proteomes" id="UP000735302">
    <property type="component" value="Unassembled WGS sequence"/>
</dbReference>
<protein>
    <submittedName>
        <fullName evidence="2">Uncharacterized protein</fullName>
    </submittedName>
</protein>
<accession>A0AAV4CGV4</accession>
<reference evidence="2 3" key="1">
    <citation type="journal article" date="2021" name="Elife">
        <title>Chloroplast acquisition without the gene transfer in kleptoplastic sea slugs, Plakobranchus ocellatus.</title>
        <authorList>
            <person name="Maeda T."/>
            <person name="Takahashi S."/>
            <person name="Yoshida T."/>
            <person name="Shimamura S."/>
            <person name="Takaki Y."/>
            <person name="Nagai Y."/>
            <person name="Toyoda A."/>
            <person name="Suzuki Y."/>
            <person name="Arimoto A."/>
            <person name="Ishii H."/>
            <person name="Satoh N."/>
            <person name="Nishiyama T."/>
            <person name="Hasebe M."/>
            <person name="Maruyama T."/>
            <person name="Minagawa J."/>
            <person name="Obokata J."/>
            <person name="Shigenobu S."/>
        </authorList>
    </citation>
    <scope>NUCLEOTIDE SEQUENCE [LARGE SCALE GENOMIC DNA]</scope>
</reference>
<feature type="region of interest" description="Disordered" evidence="1">
    <location>
        <begin position="143"/>
        <end position="237"/>
    </location>
</feature>
<evidence type="ECO:0000313" key="2">
    <source>
        <dbReference type="EMBL" id="GFO30268.1"/>
    </source>
</evidence>
<evidence type="ECO:0000313" key="3">
    <source>
        <dbReference type="Proteomes" id="UP000735302"/>
    </source>
</evidence>
<dbReference type="EMBL" id="BLXT01006232">
    <property type="protein sequence ID" value="GFO30268.1"/>
    <property type="molecule type" value="Genomic_DNA"/>
</dbReference>
<organism evidence="2 3">
    <name type="scientific">Plakobranchus ocellatus</name>
    <dbReference type="NCBI Taxonomy" id="259542"/>
    <lineage>
        <taxon>Eukaryota</taxon>
        <taxon>Metazoa</taxon>
        <taxon>Spiralia</taxon>
        <taxon>Lophotrochozoa</taxon>
        <taxon>Mollusca</taxon>
        <taxon>Gastropoda</taxon>
        <taxon>Heterobranchia</taxon>
        <taxon>Euthyneura</taxon>
        <taxon>Panpulmonata</taxon>
        <taxon>Sacoglossa</taxon>
        <taxon>Placobranchoidea</taxon>
        <taxon>Plakobranchidae</taxon>
        <taxon>Plakobranchus</taxon>
    </lineage>
</organism>
<gene>
    <name evidence="2" type="ORF">PoB_005677300</name>
</gene>
<proteinExistence type="predicted"/>
<sequence length="237" mass="27181">MVDPKTPPPRMFGANLQPLPEDMEAFSGESKTTSASSHGEALETSRAPSIINRESLRDRVIAPIEKYKFLGRDMCGRDRDLNDTMTPRLVPYEEWKMVVKNVCSQCKREIEVISKSHQSRLPGLSRETTEENYKERKIMSREFSRTRRNSTRCAETPTAPSRTNSITRESSFSSRFRTNSRRGAHQGKRDCVSRSTDVSESPVQANLEQKRKFRGSSRRSTRAKREQYQYEDLGAHG</sequence>
<keyword evidence="3" id="KW-1185">Reference proteome</keyword>
<feature type="region of interest" description="Disordered" evidence="1">
    <location>
        <begin position="1"/>
        <end position="49"/>
    </location>
</feature>